<dbReference type="Proteomes" id="UP000826195">
    <property type="component" value="Unassembled WGS sequence"/>
</dbReference>
<keyword evidence="2" id="KW-1185">Reference proteome</keyword>
<proteinExistence type="predicted"/>
<gene>
    <name evidence="1" type="ORF">KQX54_016211</name>
</gene>
<reference evidence="1 2" key="1">
    <citation type="journal article" date="2021" name="J. Hered.">
        <title>A chromosome-level genome assembly of the parasitoid wasp, Cotesia glomerata (Hymenoptera: Braconidae).</title>
        <authorList>
            <person name="Pinto B.J."/>
            <person name="Weis J.J."/>
            <person name="Gamble T."/>
            <person name="Ode P.J."/>
            <person name="Paul R."/>
            <person name="Zaspel J.M."/>
        </authorList>
    </citation>
    <scope>NUCLEOTIDE SEQUENCE [LARGE SCALE GENOMIC DNA]</scope>
    <source>
        <strain evidence="1">CgM1</strain>
    </source>
</reference>
<organism evidence="1 2">
    <name type="scientific">Cotesia glomerata</name>
    <name type="common">Lepidopteran parasitic wasp</name>
    <name type="synonym">Apanteles glomeratus</name>
    <dbReference type="NCBI Taxonomy" id="32391"/>
    <lineage>
        <taxon>Eukaryota</taxon>
        <taxon>Metazoa</taxon>
        <taxon>Ecdysozoa</taxon>
        <taxon>Arthropoda</taxon>
        <taxon>Hexapoda</taxon>
        <taxon>Insecta</taxon>
        <taxon>Pterygota</taxon>
        <taxon>Neoptera</taxon>
        <taxon>Endopterygota</taxon>
        <taxon>Hymenoptera</taxon>
        <taxon>Apocrita</taxon>
        <taxon>Ichneumonoidea</taxon>
        <taxon>Braconidae</taxon>
        <taxon>Microgastrinae</taxon>
        <taxon>Cotesia</taxon>
    </lineage>
</organism>
<accession>A0AAV7I988</accession>
<dbReference type="AlphaFoldDB" id="A0AAV7I988"/>
<sequence>MSPGDDKFRCVLTSNLPGSPTHDRLISDLRHRGNKLKTITNGGLGLIIEIPKRTRYGFDVGKSWLIADLRKGTSKDNRVWVMAHRSNHVSSRLELPYKLTPSPVSIG</sequence>
<evidence type="ECO:0000313" key="2">
    <source>
        <dbReference type="Proteomes" id="UP000826195"/>
    </source>
</evidence>
<evidence type="ECO:0000313" key="1">
    <source>
        <dbReference type="EMBL" id="KAH0555227.1"/>
    </source>
</evidence>
<dbReference type="EMBL" id="JAHXZJ010001119">
    <property type="protein sequence ID" value="KAH0555227.1"/>
    <property type="molecule type" value="Genomic_DNA"/>
</dbReference>
<name>A0AAV7I988_COTGL</name>
<protein>
    <submittedName>
        <fullName evidence="1">Uncharacterized protein</fullName>
    </submittedName>
</protein>
<comment type="caution">
    <text evidence="1">The sequence shown here is derived from an EMBL/GenBank/DDBJ whole genome shotgun (WGS) entry which is preliminary data.</text>
</comment>